<feature type="region of interest" description="Disordered" evidence="6">
    <location>
        <begin position="55"/>
        <end position="74"/>
    </location>
</feature>
<dbReference type="AlphaFoldDB" id="A0A0N1HY56"/>
<feature type="binding site" evidence="3">
    <location>
        <begin position="183"/>
        <end position="190"/>
    </location>
    <ligand>
        <name>ATP</name>
        <dbReference type="ChEBI" id="CHEBI:30616"/>
    </ligand>
</feature>
<dbReference type="OMA" id="QEEFFDM"/>
<feature type="region of interest" description="Disordered" evidence="6">
    <location>
        <begin position="600"/>
        <end position="666"/>
    </location>
</feature>
<dbReference type="GO" id="GO:0005874">
    <property type="term" value="C:microtubule"/>
    <property type="evidence" value="ECO:0007669"/>
    <property type="project" value="UniProtKB-KW"/>
</dbReference>
<keyword evidence="2 3" id="KW-0067">ATP-binding</keyword>
<organism evidence="8 9">
    <name type="scientific">Leptomonas seymouri</name>
    <dbReference type="NCBI Taxonomy" id="5684"/>
    <lineage>
        <taxon>Eukaryota</taxon>
        <taxon>Discoba</taxon>
        <taxon>Euglenozoa</taxon>
        <taxon>Kinetoplastea</taxon>
        <taxon>Metakinetoplastina</taxon>
        <taxon>Trypanosomatida</taxon>
        <taxon>Trypanosomatidae</taxon>
        <taxon>Leishmaniinae</taxon>
        <taxon>Leptomonas</taxon>
    </lineage>
</organism>
<feature type="coiled-coil region" evidence="5">
    <location>
        <begin position="513"/>
        <end position="543"/>
    </location>
</feature>
<feature type="region of interest" description="Disordered" evidence="6">
    <location>
        <begin position="363"/>
        <end position="390"/>
    </location>
</feature>
<accession>A0A0N1HY56</accession>
<proteinExistence type="inferred from homology"/>
<dbReference type="SUPFAM" id="SSF52540">
    <property type="entry name" value="P-loop containing nucleoside triphosphate hydrolases"/>
    <property type="match status" value="1"/>
</dbReference>
<sequence length="686" mass="71870">MKPTAQRRAQPAAGLSSTDADASTTVGSGALSSSAVTTAVKAAVRVRPLVDTERQAAEGEHHAGGGAAAPPLSPSSAAEVIRVATAAGKLTRPMESAYTLEVLQPSHSTQTKEAGAKSTLKGRGAAASSVSPLGFSSTRAKAYAFDYCAGPTTTQAELFKQLDMAAMCEAALSGQVVTVFCFGQTGSGKTFTLSGRTLAEAEVSGPDGPLVSEDGLQYQAAAYVARRLKEMRHAFKKRHAASRSSSNAPQDGGARGGGATGAPQVVAKCSYVELYQETLYDLLQPESTEAVRCRWSAAAQSFYVEGSLLVGCRSKEDFLMVLREGQRNRQRGSHALNRDSSRSHVVFTMFFEVHAAADINDRAGMGGKEEEGGVDAGGAGGASPEGAKSQGRRYGRLVFVDLAGSERLKKSQSSSGAETGSINRSLFTLGRVLELLSIKSAPSTEAKPTAKPPFIPYRSSVLTQLLMQSLDGHGLTLMVACVSPSALHLDESLRTLHYAQRARHIRTTPVVHVDADTQRRMALEEKVRELQRENALLRRALQLPRAGPLSEEVVQAQVAALRLMWGSRAPAIRGEAASFAAAAAAVISPPGRVAPFTTPFLGEQGAVPHPVTPTATRTGRPSRKENKAAFGIHPSQPAPPPSTTSADAVSLQQSPSPSPVTASGDSSAVVNIMALLDALPDTLPTV</sequence>
<feature type="compositionally biased region" description="Gly residues" evidence="6">
    <location>
        <begin position="374"/>
        <end position="383"/>
    </location>
</feature>
<dbReference type="GO" id="GO:0003777">
    <property type="term" value="F:microtubule motor activity"/>
    <property type="evidence" value="ECO:0007669"/>
    <property type="project" value="InterPro"/>
</dbReference>
<dbReference type="Pfam" id="PF00225">
    <property type="entry name" value="Kinesin"/>
    <property type="match status" value="1"/>
</dbReference>
<comment type="caution">
    <text evidence="8">The sequence shown here is derived from an EMBL/GenBank/DDBJ whole genome shotgun (WGS) entry which is preliminary data.</text>
</comment>
<dbReference type="GO" id="GO:0007018">
    <property type="term" value="P:microtubule-based movement"/>
    <property type="evidence" value="ECO:0007669"/>
    <property type="project" value="InterPro"/>
</dbReference>
<reference evidence="8 9" key="1">
    <citation type="journal article" date="2015" name="PLoS Pathog.">
        <title>Leptomonas seymouri: Adaptations to the Dixenous Life Cycle Analyzed by Genome Sequencing, Transcriptome Profiling and Co-infection with Leishmania donovani.</title>
        <authorList>
            <person name="Kraeva N."/>
            <person name="Butenko A."/>
            <person name="Hlavacova J."/>
            <person name="Kostygov A."/>
            <person name="Myskova J."/>
            <person name="Grybchuk D."/>
            <person name="Lestinova T."/>
            <person name="Votypka J."/>
            <person name="Volf P."/>
            <person name="Opperdoes F."/>
            <person name="Flegontov P."/>
            <person name="Lukes J."/>
            <person name="Yurchenko V."/>
        </authorList>
    </citation>
    <scope>NUCLEOTIDE SEQUENCE [LARGE SCALE GENOMIC DNA]</scope>
    <source>
        <strain evidence="8 9">ATCC 30220</strain>
    </source>
</reference>
<feature type="region of interest" description="Disordered" evidence="6">
    <location>
        <begin position="103"/>
        <end position="131"/>
    </location>
</feature>
<dbReference type="GO" id="GO:0005875">
    <property type="term" value="C:microtubule associated complex"/>
    <property type="evidence" value="ECO:0007669"/>
    <property type="project" value="TreeGrafter"/>
</dbReference>
<dbReference type="PANTHER" id="PTHR47969:SF29">
    <property type="entry name" value="KINESIN-LIKE PROTEIN"/>
    <property type="match status" value="1"/>
</dbReference>
<dbReference type="OrthoDB" id="3176171at2759"/>
<feature type="compositionally biased region" description="Low complexity" evidence="6">
    <location>
        <begin position="22"/>
        <end position="34"/>
    </location>
</feature>
<evidence type="ECO:0000256" key="6">
    <source>
        <dbReference type="SAM" id="MobiDB-lite"/>
    </source>
</evidence>
<comment type="similarity">
    <text evidence="3 4">Belongs to the TRAFAC class myosin-kinesin ATPase superfamily. Kinesin family.</text>
</comment>
<name>A0A0N1HY56_LEPSE</name>
<evidence type="ECO:0000256" key="5">
    <source>
        <dbReference type="SAM" id="Coils"/>
    </source>
</evidence>
<gene>
    <name evidence="8" type="ORF">ABL78_3295</name>
</gene>
<dbReference type="PANTHER" id="PTHR47969">
    <property type="entry name" value="CHROMOSOME-ASSOCIATED KINESIN KIF4A-RELATED"/>
    <property type="match status" value="1"/>
</dbReference>
<dbReference type="GO" id="GO:0008017">
    <property type="term" value="F:microtubule binding"/>
    <property type="evidence" value="ECO:0007669"/>
    <property type="project" value="InterPro"/>
</dbReference>
<dbReference type="GO" id="GO:0007052">
    <property type="term" value="P:mitotic spindle organization"/>
    <property type="evidence" value="ECO:0007669"/>
    <property type="project" value="TreeGrafter"/>
</dbReference>
<keyword evidence="4" id="KW-0493">Microtubule</keyword>
<evidence type="ECO:0000256" key="3">
    <source>
        <dbReference type="PROSITE-ProRule" id="PRU00283"/>
    </source>
</evidence>
<feature type="domain" description="Kinesin motor" evidence="7">
    <location>
        <begin position="39"/>
        <end position="505"/>
    </location>
</feature>
<keyword evidence="9" id="KW-1185">Reference proteome</keyword>
<dbReference type="InterPro" id="IPR019821">
    <property type="entry name" value="Kinesin_motor_CS"/>
</dbReference>
<dbReference type="GO" id="GO:0005524">
    <property type="term" value="F:ATP binding"/>
    <property type="evidence" value="ECO:0007669"/>
    <property type="project" value="UniProtKB-UniRule"/>
</dbReference>
<dbReference type="PROSITE" id="PS50067">
    <property type="entry name" value="KINESIN_MOTOR_2"/>
    <property type="match status" value="1"/>
</dbReference>
<dbReference type="PRINTS" id="PR00380">
    <property type="entry name" value="KINESINHEAVY"/>
</dbReference>
<evidence type="ECO:0000259" key="7">
    <source>
        <dbReference type="PROSITE" id="PS50067"/>
    </source>
</evidence>
<keyword evidence="3 4" id="KW-0505">Motor protein</keyword>
<keyword evidence="1 3" id="KW-0547">Nucleotide-binding</keyword>
<dbReference type="InterPro" id="IPR001752">
    <property type="entry name" value="Kinesin_motor_dom"/>
</dbReference>
<feature type="region of interest" description="Disordered" evidence="6">
    <location>
        <begin position="236"/>
        <end position="259"/>
    </location>
</feature>
<dbReference type="Proteomes" id="UP000038009">
    <property type="component" value="Unassembled WGS sequence"/>
</dbReference>
<dbReference type="InterPro" id="IPR027417">
    <property type="entry name" value="P-loop_NTPase"/>
</dbReference>
<dbReference type="SMART" id="SM00129">
    <property type="entry name" value="KISc"/>
    <property type="match status" value="1"/>
</dbReference>
<protein>
    <recommendedName>
        <fullName evidence="4">Kinesin-like protein</fullName>
    </recommendedName>
</protein>
<evidence type="ECO:0000256" key="1">
    <source>
        <dbReference type="ARBA" id="ARBA00022741"/>
    </source>
</evidence>
<dbReference type="Gene3D" id="3.40.850.10">
    <property type="entry name" value="Kinesin motor domain"/>
    <property type="match status" value="1"/>
</dbReference>
<dbReference type="VEuPathDB" id="TriTrypDB:Lsey_0079_0240"/>
<dbReference type="InterPro" id="IPR027640">
    <property type="entry name" value="Kinesin-like_fam"/>
</dbReference>
<evidence type="ECO:0000256" key="4">
    <source>
        <dbReference type="RuleBase" id="RU000394"/>
    </source>
</evidence>
<dbReference type="EMBL" id="LJSK01000079">
    <property type="protein sequence ID" value="KPI87638.1"/>
    <property type="molecule type" value="Genomic_DNA"/>
</dbReference>
<dbReference type="PROSITE" id="PS00411">
    <property type="entry name" value="KINESIN_MOTOR_1"/>
    <property type="match status" value="1"/>
</dbReference>
<evidence type="ECO:0000313" key="9">
    <source>
        <dbReference type="Proteomes" id="UP000038009"/>
    </source>
</evidence>
<dbReference type="GO" id="GO:0051231">
    <property type="term" value="P:spindle elongation"/>
    <property type="evidence" value="ECO:0007669"/>
    <property type="project" value="TreeGrafter"/>
</dbReference>
<evidence type="ECO:0000313" key="8">
    <source>
        <dbReference type="EMBL" id="KPI87638.1"/>
    </source>
</evidence>
<evidence type="ECO:0000256" key="2">
    <source>
        <dbReference type="ARBA" id="ARBA00022840"/>
    </source>
</evidence>
<keyword evidence="5" id="KW-0175">Coiled coil</keyword>
<dbReference type="InterPro" id="IPR036961">
    <property type="entry name" value="Kinesin_motor_dom_sf"/>
</dbReference>
<feature type="region of interest" description="Disordered" evidence="6">
    <location>
        <begin position="1"/>
        <end position="34"/>
    </location>
</feature>